<feature type="non-terminal residue" evidence="2">
    <location>
        <position position="244"/>
    </location>
</feature>
<feature type="region of interest" description="Disordered" evidence="1">
    <location>
        <begin position="1"/>
        <end position="41"/>
    </location>
</feature>
<feature type="non-terminal residue" evidence="2">
    <location>
        <position position="1"/>
    </location>
</feature>
<protein>
    <submittedName>
        <fullName evidence="2">Uncharacterized protein</fullName>
    </submittedName>
</protein>
<dbReference type="AlphaFoldDB" id="A0A0H5R7I0"/>
<evidence type="ECO:0000256" key="1">
    <source>
        <dbReference type="SAM" id="MobiDB-lite"/>
    </source>
</evidence>
<evidence type="ECO:0000313" key="2">
    <source>
        <dbReference type="EMBL" id="CRZ04244.1"/>
    </source>
</evidence>
<reference evidence="2" key="1">
    <citation type="submission" date="2015-04" db="EMBL/GenBank/DDBJ databases">
        <title>The genome sequence of the plant pathogenic Rhizarian Plasmodiophora brassicae reveals insights in its biotrophic life cycle and the origin of chitin synthesis.</title>
        <authorList>
            <person name="Schwelm A."/>
            <person name="Fogelqvist J."/>
            <person name="Knaust A."/>
            <person name="Julke S."/>
            <person name="Lilja T."/>
            <person name="Dhandapani V."/>
            <person name="Bonilla-Rosso G."/>
            <person name="Karlsson M."/>
            <person name="Shevchenko A."/>
            <person name="Choi S.R."/>
            <person name="Kim H.G."/>
            <person name="Park J.Y."/>
            <person name="Lim Y.P."/>
            <person name="Ludwig-Muller J."/>
            <person name="Dixelius C."/>
        </authorList>
    </citation>
    <scope>NUCLEOTIDE SEQUENCE</scope>
    <source>
        <tissue evidence="2">Potato root galls</tissue>
    </source>
</reference>
<name>A0A0H5R7I0_9EUKA</name>
<proteinExistence type="predicted"/>
<dbReference type="EMBL" id="HACM01003802">
    <property type="protein sequence ID" value="CRZ04244.1"/>
    <property type="molecule type" value="Transcribed_RNA"/>
</dbReference>
<feature type="compositionally biased region" description="Polar residues" evidence="1">
    <location>
        <begin position="9"/>
        <end position="25"/>
    </location>
</feature>
<accession>A0A0H5R7I0</accession>
<feature type="compositionally biased region" description="Polar residues" evidence="1">
    <location>
        <begin position="147"/>
        <end position="169"/>
    </location>
</feature>
<feature type="region of interest" description="Disordered" evidence="1">
    <location>
        <begin position="146"/>
        <end position="169"/>
    </location>
</feature>
<sequence>RDEKEELGSSLNLSDGDTPAPTVQQELALPPSSPPPQPTTAVVVAPPPPTPTHHIPRLDHLCCLAISAQFYESNILDEIPGHYLPPILSNIDPLTINIRDAAQFITSEPFWAHMSTVYPLADIRHHGSSYKRLYFEMMIRDRLESYHPSSPTPLSRSGSRSGIGATTHTQGNITKQELMTDLDAARPYVHTIKVIELRSHLNLGAILRGFYNLTTVDIVYGAPNLGMAYDPDEFGMKGGDALGL</sequence>
<organism evidence="2">
    <name type="scientific">Spongospora subterranea</name>
    <dbReference type="NCBI Taxonomy" id="70186"/>
    <lineage>
        <taxon>Eukaryota</taxon>
        <taxon>Sar</taxon>
        <taxon>Rhizaria</taxon>
        <taxon>Endomyxa</taxon>
        <taxon>Phytomyxea</taxon>
        <taxon>Plasmodiophorida</taxon>
        <taxon>Plasmodiophoridae</taxon>
        <taxon>Spongospora</taxon>
    </lineage>
</organism>